<feature type="domain" description="ABC3 transporter permease C-terminal" evidence="10">
    <location>
        <begin position="296"/>
        <end position="399"/>
    </location>
</feature>
<feature type="chain" id="PRO_5046065667" description="ABC3 transporter permease C-terminal domain-containing protein" evidence="9">
    <location>
        <begin position="33"/>
        <end position="995"/>
    </location>
</feature>
<evidence type="ECO:0000256" key="8">
    <source>
        <dbReference type="SAM" id="Phobius"/>
    </source>
</evidence>
<dbReference type="Proteomes" id="UP000612282">
    <property type="component" value="Unassembled WGS sequence"/>
</dbReference>
<evidence type="ECO:0000256" key="1">
    <source>
        <dbReference type="ARBA" id="ARBA00004651"/>
    </source>
</evidence>
<evidence type="ECO:0000256" key="7">
    <source>
        <dbReference type="SAM" id="MobiDB-lite"/>
    </source>
</evidence>
<evidence type="ECO:0000313" key="11">
    <source>
        <dbReference type="EMBL" id="GID53561.1"/>
    </source>
</evidence>
<evidence type="ECO:0000256" key="6">
    <source>
        <dbReference type="ARBA" id="ARBA00038076"/>
    </source>
</evidence>
<name>A0ABQ3X500_9ACTN</name>
<reference evidence="11 12" key="1">
    <citation type="submission" date="2021-01" db="EMBL/GenBank/DDBJ databases">
        <title>Whole genome shotgun sequence of Actinoplanes couchii NBRC 106145.</title>
        <authorList>
            <person name="Komaki H."/>
            <person name="Tamura T."/>
        </authorList>
    </citation>
    <scope>NUCLEOTIDE SEQUENCE [LARGE SCALE GENOMIC DNA]</scope>
    <source>
        <strain evidence="11 12">NBRC 106145</strain>
    </source>
</reference>
<feature type="transmembrane region" description="Helical" evidence="8">
    <location>
        <begin position="424"/>
        <end position="444"/>
    </location>
</feature>
<keyword evidence="4 8" id="KW-1133">Transmembrane helix</keyword>
<comment type="similarity">
    <text evidence="6">Belongs to the ABC-4 integral membrane protein family.</text>
</comment>
<evidence type="ECO:0000256" key="5">
    <source>
        <dbReference type="ARBA" id="ARBA00023136"/>
    </source>
</evidence>
<sequence>MISLVLAMVWTRRGQAVTLALLALLAVASAVAAPAYLVAAERAIAAGQIATAPDNELSLVLRRTTDTLDETTSSAGIAFPDVGTVLLTLPGFTYHHAAEVPAVGLEETTDFATRVVFRQEICAHVRIVSGRCLAGEGEVLIGERTAQRRGLTPGDSVELTAARQDDQSRPPTWMAAAAPKPMTVAGTYRAIDPADGYWGLHGYFVSGTGVSSGEPAFTNAVTLDTMERTTTLLTIDGLARPGTVDIDRLDDLRADVARLEATALELDRIQFDSGIPRLLDRIDQGRAAARLLVPVIAVPLVLLACFTIYLTVGYGAEGRQSELAVVALRGARWWTRWWLATGESLTAVLAGAVAGCLAGQLLVNAVSAALFPGVGADPAITSLRYAPLAAVAALIAAVVAQRRQLVSPVTRLLRRAPARDHRRIAAAEAVVAALAVATGVQFALSGEPLTGVGMFAPAFIVLALALVAARLLLPVVNLLAVRALNRGRLGLALAGLQLSRRPGAGRLFALLVATAAVAAYAVGAVDTADRGRAVAADVGLGADRVVTVQPLTRRQLLTAVRALDPDGAWAMAAVRLPGGSVSVPGLAVDTERLAAVAAWPAGARDPRDVHRILHPAAADPPALASRDILIDATVSTPGEMRMVVSVSSLAGHGDALVEMGFLKNGRHSYYQRTEVCRDGCRINGIRLSGAGGGSTITGQVTFHQLNTTVPVTLTDAAGWRTAGLGRLSAAPDGLRADVQVTASVAEVVWIQPVVTPYPLPMAFAGTRPADPSITGVAPVGVLLDDAADLPAVPAAGRESALVDLEYLDRLAVDPKPVIDPQVWLGPAAPADVADRMATHGLVIVSDTTAADVRAGLDQQGPAIALWFHLLAAVLAALLGAGALALTVAVDRIRRTEDLTALRTQGLRSGPAGQATLWTYPVLVVIATAVGVLVAAATWRLTGWALPLAGLTPPDVPLPSRPGLLALLAATGAVLAVELLVAFLGGRDLRRRIERR</sequence>
<dbReference type="PANTHER" id="PTHR30572:SF4">
    <property type="entry name" value="ABC TRANSPORTER PERMEASE YTRF"/>
    <property type="match status" value="1"/>
</dbReference>
<feature type="transmembrane region" description="Helical" evidence="8">
    <location>
        <begin position="383"/>
        <end position="403"/>
    </location>
</feature>
<gene>
    <name evidence="11" type="ORF">Aco03nite_019650</name>
</gene>
<dbReference type="EMBL" id="BOMG01000032">
    <property type="protein sequence ID" value="GID53561.1"/>
    <property type="molecule type" value="Genomic_DNA"/>
</dbReference>
<proteinExistence type="inferred from homology"/>
<feature type="region of interest" description="Disordered" evidence="7">
    <location>
        <begin position="150"/>
        <end position="174"/>
    </location>
</feature>
<evidence type="ECO:0000313" key="12">
    <source>
        <dbReference type="Proteomes" id="UP000612282"/>
    </source>
</evidence>
<comment type="subcellular location">
    <subcellularLocation>
        <location evidence="1">Cell membrane</location>
        <topology evidence="1">Multi-pass membrane protein</topology>
    </subcellularLocation>
</comment>
<dbReference type="PANTHER" id="PTHR30572">
    <property type="entry name" value="MEMBRANE COMPONENT OF TRANSPORTER-RELATED"/>
    <property type="match status" value="1"/>
</dbReference>
<keyword evidence="2" id="KW-1003">Cell membrane</keyword>
<evidence type="ECO:0000256" key="3">
    <source>
        <dbReference type="ARBA" id="ARBA00022692"/>
    </source>
</evidence>
<feature type="transmembrane region" description="Helical" evidence="8">
    <location>
        <begin position="916"/>
        <end position="941"/>
    </location>
</feature>
<feature type="signal peptide" evidence="9">
    <location>
        <begin position="1"/>
        <end position="32"/>
    </location>
</feature>
<dbReference type="InterPro" id="IPR050250">
    <property type="entry name" value="Macrolide_Exporter_MacB"/>
</dbReference>
<feature type="transmembrane region" description="Helical" evidence="8">
    <location>
        <begin position="865"/>
        <end position="889"/>
    </location>
</feature>
<dbReference type="RefSeq" id="WP_203794465.1">
    <property type="nucleotide sequence ID" value="NZ_BAAAQE010000001.1"/>
</dbReference>
<evidence type="ECO:0000259" key="10">
    <source>
        <dbReference type="Pfam" id="PF02687"/>
    </source>
</evidence>
<keyword evidence="3 8" id="KW-0812">Transmembrane</keyword>
<feature type="transmembrane region" description="Helical" evidence="8">
    <location>
        <begin position="456"/>
        <end position="480"/>
    </location>
</feature>
<evidence type="ECO:0000256" key="4">
    <source>
        <dbReference type="ARBA" id="ARBA00022989"/>
    </source>
</evidence>
<dbReference type="Pfam" id="PF02687">
    <property type="entry name" value="FtsX"/>
    <property type="match status" value="1"/>
</dbReference>
<dbReference type="InterPro" id="IPR003838">
    <property type="entry name" value="ABC3_permease_C"/>
</dbReference>
<organism evidence="11 12">
    <name type="scientific">Actinoplanes couchii</name>
    <dbReference type="NCBI Taxonomy" id="403638"/>
    <lineage>
        <taxon>Bacteria</taxon>
        <taxon>Bacillati</taxon>
        <taxon>Actinomycetota</taxon>
        <taxon>Actinomycetes</taxon>
        <taxon>Micromonosporales</taxon>
        <taxon>Micromonosporaceae</taxon>
        <taxon>Actinoplanes</taxon>
    </lineage>
</organism>
<feature type="transmembrane region" description="Helical" evidence="8">
    <location>
        <begin position="961"/>
        <end position="985"/>
    </location>
</feature>
<accession>A0ABQ3X500</accession>
<feature type="transmembrane region" description="Helical" evidence="8">
    <location>
        <begin position="507"/>
        <end position="525"/>
    </location>
</feature>
<comment type="caution">
    <text evidence="11">The sequence shown here is derived from an EMBL/GenBank/DDBJ whole genome shotgun (WGS) entry which is preliminary data.</text>
</comment>
<feature type="transmembrane region" description="Helical" evidence="8">
    <location>
        <begin position="337"/>
        <end position="363"/>
    </location>
</feature>
<evidence type="ECO:0000256" key="2">
    <source>
        <dbReference type="ARBA" id="ARBA00022475"/>
    </source>
</evidence>
<keyword evidence="12" id="KW-1185">Reference proteome</keyword>
<protein>
    <recommendedName>
        <fullName evidence="10">ABC3 transporter permease C-terminal domain-containing protein</fullName>
    </recommendedName>
</protein>
<evidence type="ECO:0000256" key="9">
    <source>
        <dbReference type="SAM" id="SignalP"/>
    </source>
</evidence>
<feature type="transmembrane region" description="Helical" evidence="8">
    <location>
        <begin position="291"/>
        <end position="316"/>
    </location>
</feature>
<keyword evidence="5 8" id="KW-0472">Membrane</keyword>
<keyword evidence="9" id="KW-0732">Signal</keyword>